<keyword evidence="1" id="KW-0175">Coiled coil</keyword>
<sequence>MDDDRHSTDSGDLDDVQFDAAWDDIVFDGSSSPDKGTHNPGPRAVQAATDKSKGMQSLFDIMVEPTKADGVASASPTKTKTSQDPFPPVTQPTSRPQATFSPSPNPWDDDSFPTLADAHTTIPFDPLPSRSNRPMSLGTTVPPPTMQSEGSEDVGRVARASLSFAAHPSKEMPWRWQETSVDPTDDELSRLTAPNHATSSDSEDDASQAPVAPTKRPIALVRDDDPSRTRAPAPPSRPVAPSQSMLSLPRLHNHSDSNVQPLAPLAQELLPAEDLGPQRVRSSGSLRRVDLDDVFAVAEKTFNEGGGPTDDETAWTQLVMDDGIMQSVKQALQDESSTRSLPNGVRPKRRSFSNSVAATSASTAPPNPSLAPPSTTPPLAAPTTTRVPTKMSLEESQRQDLWQTLRRGTMEMVAPIKRTLPPPSTPAISSDASLDNESSTSLASLAAHPPTTTILATLDQKLAAFESYLGDTQSLRAELNTARATISTHVSRIQELTREKHAHEQTIQSLEAQLAAALQLQRNDVDSTWSVRACAWEEFAVRQQQRHRRQRLLQAAWHAFRDEVRRTKSRRLEAANVVADIVCRRAATQQTLRRALYQFQQAGAIQVGFHEAVQAKRMVEEYRRHTRATAMQCALLLVTNSRRNHLARARQRAFCRWKAIDQAGRAKRDAVQRGARKLRAWQTMHWAATTRLALQRWKHHRDTHGWQEIVDAAATNAREYQQAKECVFDLSRTANHVREANAMLTTQLAAQQDSVNSLRGELQLTKHGYVATVVRRVEREGCRVWLQAWHDHTLVRRATRDMQATVADLQTQLDERDRFTKSLDAYNQVLQGDLERCQFVHQDTRLAVDVLTKKLLREESKNQDVAEEYASVSAQLQALCTIEWSVDPYNPNNTDGGNRHDVVEPPLLCPVQLLQASKDIVVDRLMQVFGIHADHVSSPCVPGGSTNPCASSSPVYTMSWDNCYELVQSTLCRRSSQDVSNQGPMSLAEDMEMLAQLDSFFPPPPITLRAFVTALSAFLTHMQANTADDGVRQRLAGFWRSFIDASDGDVGRPATPSMTATWTRKHNKLSDDIIQNQEKLLAVLEHETAVVERAVLDKASLKHTYPADDGDPTDSSPPTALPTPSAVDSTVPGCPQDWAALPQVRDLVLAYQTPLLQLFVKYAAPHAVATSAASPCAFDQQIQLAVHAMVPRDVAMTLQGVLKLFEDLKLFPVVFAPDTIARYFTAMATPHHSSSQAHSSASAHPPLMLTCPGFIRLFGACILATYAGRPTSMSIRERLHTFFYELPWTATATRHPKPCYVGQEIESMLWPLFEYYCDSGGNGPPPPAASGRATRVASSDTRLTMTATTFCRFMADIAGLDKDGGRSDAELMFRKAVRASRGSTLASRMDFDEFYMGIYYMHQLRDTTKRYDSPGDAVREWMELL</sequence>
<feature type="compositionally biased region" description="Low complexity" evidence="2">
    <location>
        <begin position="1113"/>
        <end position="1126"/>
    </location>
</feature>
<dbReference type="RefSeq" id="XP_008875540.1">
    <property type="nucleotide sequence ID" value="XM_008877318.1"/>
</dbReference>
<evidence type="ECO:0000256" key="2">
    <source>
        <dbReference type="SAM" id="MobiDB-lite"/>
    </source>
</evidence>
<feature type="region of interest" description="Disordered" evidence="2">
    <location>
        <begin position="24"/>
        <end position="244"/>
    </location>
</feature>
<dbReference type="EMBL" id="KI913979">
    <property type="protein sequence ID" value="ETV95789.1"/>
    <property type="molecule type" value="Genomic_DNA"/>
</dbReference>
<feature type="region of interest" description="Disordered" evidence="2">
    <location>
        <begin position="1103"/>
        <end position="1129"/>
    </location>
</feature>
<dbReference type="STRING" id="157072.A0A024TP49"/>
<accession>A0A024TP49</accession>
<protein>
    <recommendedName>
        <fullName evidence="4">EF-hand domain-containing protein</fullName>
    </recommendedName>
</protein>
<gene>
    <name evidence="3" type="ORF">H310_10845</name>
</gene>
<feature type="compositionally biased region" description="Polar residues" evidence="2">
    <location>
        <begin position="129"/>
        <end position="139"/>
    </location>
</feature>
<feature type="compositionally biased region" description="Low complexity" evidence="2">
    <location>
        <begin position="353"/>
        <end position="364"/>
    </location>
</feature>
<dbReference type="eggNOG" id="ENOG502QVI4">
    <property type="taxonomic scope" value="Eukaryota"/>
</dbReference>
<proteinExistence type="predicted"/>
<evidence type="ECO:0008006" key="4">
    <source>
        <dbReference type="Google" id="ProtNLM"/>
    </source>
</evidence>
<dbReference type="GeneID" id="20087895"/>
<feature type="compositionally biased region" description="Polar residues" evidence="2">
    <location>
        <begin position="91"/>
        <end position="102"/>
    </location>
</feature>
<feature type="region of interest" description="Disordered" evidence="2">
    <location>
        <begin position="330"/>
        <end position="397"/>
    </location>
</feature>
<feature type="compositionally biased region" description="Polar residues" evidence="2">
    <location>
        <begin position="74"/>
        <end position="84"/>
    </location>
</feature>
<organism evidence="3">
    <name type="scientific">Aphanomyces invadans</name>
    <dbReference type="NCBI Taxonomy" id="157072"/>
    <lineage>
        <taxon>Eukaryota</taxon>
        <taxon>Sar</taxon>
        <taxon>Stramenopiles</taxon>
        <taxon>Oomycota</taxon>
        <taxon>Saprolegniomycetes</taxon>
        <taxon>Saprolegniales</taxon>
        <taxon>Verrucalvaceae</taxon>
        <taxon>Aphanomyces</taxon>
    </lineage>
</organism>
<feature type="coiled-coil region" evidence="1">
    <location>
        <begin position="493"/>
        <end position="520"/>
    </location>
</feature>
<reference evidence="3" key="1">
    <citation type="submission" date="2013-12" db="EMBL/GenBank/DDBJ databases">
        <title>The Genome Sequence of Aphanomyces invadans NJM9701.</title>
        <authorList>
            <consortium name="The Broad Institute Genomics Platform"/>
            <person name="Russ C."/>
            <person name="Tyler B."/>
            <person name="van West P."/>
            <person name="Dieguez-Uribeondo J."/>
            <person name="Young S.K."/>
            <person name="Zeng Q."/>
            <person name="Gargeya S."/>
            <person name="Fitzgerald M."/>
            <person name="Abouelleil A."/>
            <person name="Alvarado L."/>
            <person name="Chapman S.B."/>
            <person name="Gainer-Dewar J."/>
            <person name="Goldberg J."/>
            <person name="Griggs A."/>
            <person name="Gujja S."/>
            <person name="Hansen M."/>
            <person name="Howarth C."/>
            <person name="Imamovic A."/>
            <person name="Ireland A."/>
            <person name="Larimer J."/>
            <person name="McCowan C."/>
            <person name="Murphy C."/>
            <person name="Pearson M."/>
            <person name="Poon T.W."/>
            <person name="Priest M."/>
            <person name="Roberts A."/>
            <person name="Saif S."/>
            <person name="Shea T."/>
            <person name="Sykes S."/>
            <person name="Wortman J."/>
            <person name="Nusbaum C."/>
            <person name="Birren B."/>
        </authorList>
    </citation>
    <scope>NUCLEOTIDE SEQUENCE [LARGE SCALE GENOMIC DNA]</scope>
    <source>
        <strain evidence="3">NJM9701</strain>
    </source>
</reference>
<dbReference type="VEuPathDB" id="FungiDB:H310_10845"/>
<feature type="compositionally biased region" description="Polar residues" evidence="2">
    <location>
        <begin position="330"/>
        <end position="341"/>
    </location>
</feature>
<name>A0A024TP49_9STRA</name>
<feature type="compositionally biased region" description="Pro residues" evidence="2">
    <location>
        <begin position="365"/>
        <end position="380"/>
    </location>
</feature>
<evidence type="ECO:0000256" key="1">
    <source>
        <dbReference type="SAM" id="Coils"/>
    </source>
</evidence>
<evidence type="ECO:0000313" key="3">
    <source>
        <dbReference type="EMBL" id="ETV95789.1"/>
    </source>
</evidence>
<dbReference type="OrthoDB" id="73323at2759"/>